<dbReference type="CDD" id="cd18808">
    <property type="entry name" value="SF1_C_Upf1"/>
    <property type="match status" value="1"/>
</dbReference>
<dbReference type="GO" id="GO:0005694">
    <property type="term" value="C:chromosome"/>
    <property type="evidence" value="ECO:0007669"/>
    <property type="project" value="UniProtKB-ARBA"/>
</dbReference>
<dbReference type="GO" id="GO:0016787">
    <property type="term" value="F:hydrolase activity"/>
    <property type="evidence" value="ECO:0007669"/>
    <property type="project" value="UniProtKB-KW"/>
</dbReference>
<feature type="domain" description="DNA2/NAM7 helicase helicase" evidence="6">
    <location>
        <begin position="234"/>
        <end position="492"/>
    </location>
</feature>
<evidence type="ECO:0000256" key="2">
    <source>
        <dbReference type="ARBA" id="ARBA00022801"/>
    </source>
</evidence>
<keyword evidence="3" id="KW-0347">Helicase</keyword>
<keyword evidence="10" id="KW-1185">Reference proteome</keyword>
<dbReference type="Pfam" id="PF13087">
    <property type="entry name" value="AAA_12"/>
    <property type="match status" value="1"/>
</dbReference>
<evidence type="ECO:0000256" key="1">
    <source>
        <dbReference type="ARBA" id="ARBA00022741"/>
    </source>
</evidence>
<evidence type="ECO:0000313" key="10">
    <source>
        <dbReference type="Proteomes" id="UP001642409"/>
    </source>
</evidence>
<organism evidence="8">
    <name type="scientific">Hexamita inflata</name>
    <dbReference type="NCBI Taxonomy" id="28002"/>
    <lineage>
        <taxon>Eukaryota</taxon>
        <taxon>Metamonada</taxon>
        <taxon>Diplomonadida</taxon>
        <taxon>Hexamitidae</taxon>
        <taxon>Hexamitinae</taxon>
        <taxon>Hexamita</taxon>
    </lineage>
</organism>
<gene>
    <name evidence="8" type="ORF">HINF_LOCUS37015</name>
    <name evidence="9" type="ORF">HINF_LOCUS49999</name>
</gene>
<keyword evidence="1" id="KW-0547">Nucleotide-binding</keyword>
<evidence type="ECO:0000313" key="8">
    <source>
        <dbReference type="EMBL" id="CAI9949370.1"/>
    </source>
</evidence>
<dbReference type="Gene3D" id="3.40.50.300">
    <property type="entry name" value="P-loop containing nucleotide triphosphate hydrolases"/>
    <property type="match status" value="2"/>
</dbReference>
<comment type="caution">
    <text evidence="8">The sequence shown here is derived from an EMBL/GenBank/DDBJ whole genome shotgun (WGS) entry which is preliminary data.</text>
</comment>
<dbReference type="PANTHER" id="PTHR10887:SF495">
    <property type="entry name" value="HELICASE SENATAXIN ISOFORM X1-RELATED"/>
    <property type="match status" value="1"/>
</dbReference>
<accession>A0AA86QC25</accession>
<dbReference type="GO" id="GO:0005524">
    <property type="term" value="F:ATP binding"/>
    <property type="evidence" value="ECO:0007669"/>
    <property type="project" value="UniProtKB-KW"/>
</dbReference>
<protein>
    <submittedName>
        <fullName evidence="8">Putative</fullName>
    </submittedName>
</protein>
<feature type="domain" description="DNA2/NAM7 helicase-like C-terminal" evidence="7">
    <location>
        <begin position="501"/>
        <end position="688"/>
    </location>
</feature>
<dbReference type="EMBL" id="CATOUU010000796">
    <property type="protein sequence ID" value="CAI9949370.1"/>
    <property type="molecule type" value="Genomic_DNA"/>
</dbReference>
<feature type="coiled-coil region" evidence="5">
    <location>
        <begin position="687"/>
        <end position="714"/>
    </location>
</feature>
<dbReference type="SUPFAM" id="SSF52540">
    <property type="entry name" value="P-loop containing nucleoside triphosphate hydrolases"/>
    <property type="match status" value="1"/>
</dbReference>
<proteinExistence type="predicted"/>
<dbReference type="GO" id="GO:0004386">
    <property type="term" value="F:helicase activity"/>
    <property type="evidence" value="ECO:0007669"/>
    <property type="project" value="UniProtKB-KW"/>
</dbReference>
<reference evidence="8" key="1">
    <citation type="submission" date="2023-06" db="EMBL/GenBank/DDBJ databases">
        <authorList>
            <person name="Kurt Z."/>
        </authorList>
    </citation>
    <scope>NUCLEOTIDE SEQUENCE</scope>
</reference>
<keyword evidence="5" id="KW-0175">Coiled coil</keyword>
<evidence type="ECO:0000259" key="6">
    <source>
        <dbReference type="Pfam" id="PF13086"/>
    </source>
</evidence>
<dbReference type="InterPro" id="IPR041679">
    <property type="entry name" value="DNA2/NAM7-like_C"/>
</dbReference>
<evidence type="ECO:0000313" key="9">
    <source>
        <dbReference type="EMBL" id="CAL6062040.1"/>
    </source>
</evidence>
<dbReference type="InterPro" id="IPR041677">
    <property type="entry name" value="DNA2/NAM7_AAA_11"/>
</dbReference>
<sequence>MQSKPEYFESFNDYTQKQLAINEKLAQNYKKFTNNYPNIEAYQQQYSKALTIENQIQIFSHKRKQNISKNITIIEDVNPEIQLEYQVESTSNIKSYIQLNQKLYGPVISEQKGKLLFWFDKILATVDIIVQDNEILLVDHQFIQNYKGEHIKSQIVKQFNSETRIFQEVISIHTKVKEKVQVYLIITEDSIPFKRMQETLKNCSDKHQIISQIIKGTVSDQIDKTNVFIKQSTLNKSQNDAGLIALQRNVSLIQGCPGGGKTTTSAHIVKQAMKKYKKILVCAGTNVAADNLCMSLKKIGVLATRVCSVSREQNYEAGKKYSPKVHPEIADREIHSQCLQKLQKFFDKLKSRFEDYKLSHPDDKQAQKFFDWESGFNKTHYEIFKSYFSQPPKVNFICSYPSKKENKNEAFDLYRCAYSLVFENSQVIVSTCSTSGDRRFQSNNTLTKFDFCLLDESSQCIEPEQLIPIVHGCTKLVLVGDQKQLGPVISSQNLFKAGFGLSLFQRLVNCNFPITALNVQYRMHPALIEYPNKRYYNGIISSGISDAERILKLRTGKVQMVTDDFPSVMINVKGQEEHNDSLSYCNKKECEETINTVNKLLKTYEINEKDIGIITPYTGQKQLIRHKLQKLNLNQVEISSVDEFQGREKKIVILSFVRTIKSGFTDDVKRLNVSLTRAQCQLYILCNVSCLNKNKELKELVKFYEEKKAVINTQ</sequence>
<dbReference type="AlphaFoldDB" id="A0AA86QC25"/>
<dbReference type="Proteomes" id="UP001642409">
    <property type="component" value="Unassembled WGS sequence"/>
</dbReference>
<dbReference type="EMBL" id="CAXDID020000237">
    <property type="protein sequence ID" value="CAL6062040.1"/>
    <property type="molecule type" value="Genomic_DNA"/>
</dbReference>
<evidence type="ECO:0000256" key="4">
    <source>
        <dbReference type="ARBA" id="ARBA00022840"/>
    </source>
</evidence>
<dbReference type="InterPro" id="IPR047187">
    <property type="entry name" value="SF1_C_Upf1"/>
</dbReference>
<name>A0AA86QC25_9EUKA</name>
<keyword evidence="2" id="KW-0378">Hydrolase</keyword>
<dbReference type="Pfam" id="PF13086">
    <property type="entry name" value="AAA_11"/>
    <property type="match status" value="1"/>
</dbReference>
<dbReference type="FunFam" id="3.40.50.300:FF:000326">
    <property type="entry name" value="P-loop containing nucleoside triphosphate hydrolase"/>
    <property type="match status" value="1"/>
</dbReference>
<reference evidence="9 10" key="2">
    <citation type="submission" date="2024-07" db="EMBL/GenBank/DDBJ databases">
        <authorList>
            <person name="Akdeniz Z."/>
        </authorList>
    </citation>
    <scope>NUCLEOTIDE SEQUENCE [LARGE SCALE GENOMIC DNA]</scope>
</reference>
<dbReference type="InterPro" id="IPR045055">
    <property type="entry name" value="DNA2/NAM7-like"/>
</dbReference>
<evidence type="ECO:0000256" key="5">
    <source>
        <dbReference type="SAM" id="Coils"/>
    </source>
</evidence>
<dbReference type="InterPro" id="IPR027417">
    <property type="entry name" value="P-loop_NTPase"/>
</dbReference>
<evidence type="ECO:0000256" key="3">
    <source>
        <dbReference type="ARBA" id="ARBA00022806"/>
    </source>
</evidence>
<evidence type="ECO:0000259" key="7">
    <source>
        <dbReference type="Pfam" id="PF13087"/>
    </source>
</evidence>
<dbReference type="PANTHER" id="PTHR10887">
    <property type="entry name" value="DNA2/NAM7 HELICASE FAMILY"/>
    <property type="match status" value="1"/>
</dbReference>
<keyword evidence="4" id="KW-0067">ATP-binding</keyword>